<evidence type="ECO:0000256" key="21">
    <source>
        <dbReference type="ARBA" id="ARBA00048026"/>
    </source>
</evidence>
<feature type="transmembrane region" description="Helical" evidence="22">
    <location>
        <begin position="72"/>
        <end position="93"/>
    </location>
</feature>
<dbReference type="PANTHER" id="PTHR48479">
    <property type="entry name" value="NAD(P)H-QUINONE OXIDOREDUCTASE SUBUNIT 6, CHLOROPLASTIC"/>
    <property type="match status" value="1"/>
</dbReference>
<evidence type="ECO:0000256" key="4">
    <source>
        <dbReference type="ARBA" id="ARBA00011199"/>
    </source>
</evidence>
<dbReference type="GO" id="GO:0008137">
    <property type="term" value="F:NADH dehydrogenase (ubiquinone) activity"/>
    <property type="evidence" value="ECO:0007669"/>
    <property type="project" value="InterPro"/>
</dbReference>
<evidence type="ECO:0000256" key="14">
    <source>
        <dbReference type="ARBA" id="ARBA00022989"/>
    </source>
</evidence>
<evidence type="ECO:0000256" key="17">
    <source>
        <dbReference type="ARBA" id="ARBA00023136"/>
    </source>
</evidence>
<evidence type="ECO:0000256" key="1">
    <source>
        <dbReference type="ARBA" id="ARBA00004059"/>
    </source>
</evidence>
<evidence type="ECO:0000256" key="6">
    <source>
        <dbReference type="ARBA" id="ARBA00022448"/>
    </source>
</evidence>
<evidence type="ECO:0000256" key="11">
    <source>
        <dbReference type="ARBA" id="ARBA00022857"/>
    </source>
</evidence>
<evidence type="ECO:0000256" key="13">
    <source>
        <dbReference type="ARBA" id="ARBA00022967"/>
    </source>
</evidence>
<evidence type="ECO:0000313" key="23">
    <source>
        <dbReference type="EMBL" id="KAI5431531.1"/>
    </source>
</evidence>
<dbReference type="InterPro" id="IPR042106">
    <property type="entry name" value="Nuo/plastoQ_OxRdtase_6_NuoJ"/>
</dbReference>
<keyword evidence="8" id="KW-0934">Plastid</keyword>
<accession>A0A9D4Y231</accession>
<keyword evidence="9 22" id="KW-0812">Transmembrane</keyword>
<proteinExistence type="inferred from homology"/>
<dbReference type="AlphaFoldDB" id="A0A9D4Y231"/>
<gene>
    <name evidence="23" type="ORF">KIW84_035639</name>
</gene>
<dbReference type="Gramene" id="Psat03G0563900-T1">
    <property type="protein sequence ID" value="KAI5431531.1"/>
    <property type="gene ID" value="KIW84_035639"/>
</dbReference>
<organism evidence="23 24">
    <name type="scientific">Pisum sativum</name>
    <name type="common">Garden pea</name>
    <name type="synonym">Lathyrus oleraceus</name>
    <dbReference type="NCBI Taxonomy" id="3888"/>
    <lineage>
        <taxon>Eukaryota</taxon>
        <taxon>Viridiplantae</taxon>
        <taxon>Streptophyta</taxon>
        <taxon>Embryophyta</taxon>
        <taxon>Tracheophyta</taxon>
        <taxon>Spermatophyta</taxon>
        <taxon>Magnoliopsida</taxon>
        <taxon>eudicotyledons</taxon>
        <taxon>Gunneridae</taxon>
        <taxon>Pentapetalae</taxon>
        <taxon>rosids</taxon>
        <taxon>fabids</taxon>
        <taxon>Fabales</taxon>
        <taxon>Fabaceae</taxon>
        <taxon>Papilionoideae</taxon>
        <taxon>50 kb inversion clade</taxon>
        <taxon>NPAAA clade</taxon>
        <taxon>Hologalegina</taxon>
        <taxon>IRL clade</taxon>
        <taxon>Fabeae</taxon>
        <taxon>Lathyrus</taxon>
    </lineage>
</organism>
<comment type="subcellular location">
    <subcellularLocation>
        <location evidence="2">Plastid</location>
        <location evidence="2">Chloroplast thylakoid membrane</location>
        <topology evidence="2">Multi-pass membrane protein</topology>
    </subcellularLocation>
</comment>
<dbReference type="Pfam" id="PF00499">
    <property type="entry name" value="Oxidored_q3"/>
    <property type="match status" value="1"/>
</dbReference>
<comment type="similarity">
    <text evidence="3">Belongs to the complex I subunit 6 family.</text>
</comment>
<keyword evidence="24" id="KW-1185">Reference proteome</keyword>
<keyword evidence="10" id="KW-0874">Quinone</keyword>
<comment type="function">
    <text evidence="1">NDH shuttles electrons from NAD(P)H:plastoquinone, via FMN and iron-sulfur (Fe-S) centers, to quinones in the photosynthetic chain and possibly in a chloroplast respiratory chain. The immediate electron acceptor for the enzyme in this species is believed to be plastoquinone. Couples the redox reaction to proton translocation, and thus conserves the redox energy in a proton gradient.</text>
</comment>
<dbReference type="PANTHER" id="PTHR48479:SF1">
    <property type="entry name" value="NAD(P)H-QUINONE OXIDOREDUCTASE SUBUNIT 6, CHLOROPLASTIC"/>
    <property type="match status" value="1"/>
</dbReference>
<keyword evidence="17 22" id="KW-0472">Membrane</keyword>
<keyword evidence="12" id="KW-0618">Plastoquinone</keyword>
<keyword evidence="6" id="KW-0813">Transport</keyword>
<keyword evidence="15" id="KW-0520">NAD</keyword>
<keyword evidence="16" id="KW-0793">Thylakoid</keyword>
<evidence type="ECO:0000256" key="18">
    <source>
        <dbReference type="ARBA" id="ARBA00029875"/>
    </source>
</evidence>
<keyword evidence="13" id="KW-1278">Translocase</keyword>
<reference evidence="23 24" key="1">
    <citation type="journal article" date="2022" name="Nat. Genet.">
        <title>Improved pea reference genome and pan-genome highlight genomic features and evolutionary characteristics.</title>
        <authorList>
            <person name="Yang T."/>
            <person name="Liu R."/>
            <person name="Luo Y."/>
            <person name="Hu S."/>
            <person name="Wang D."/>
            <person name="Wang C."/>
            <person name="Pandey M.K."/>
            <person name="Ge S."/>
            <person name="Xu Q."/>
            <person name="Li N."/>
            <person name="Li G."/>
            <person name="Huang Y."/>
            <person name="Saxena R.K."/>
            <person name="Ji Y."/>
            <person name="Li M."/>
            <person name="Yan X."/>
            <person name="He Y."/>
            <person name="Liu Y."/>
            <person name="Wang X."/>
            <person name="Xiang C."/>
            <person name="Varshney R.K."/>
            <person name="Ding H."/>
            <person name="Gao S."/>
            <person name="Zong X."/>
        </authorList>
    </citation>
    <scope>NUCLEOTIDE SEQUENCE [LARGE SCALE GENOMIC DNA]</scope>
    <source>
        <strain evidence="23 24">cv. Zhongwan 6</strain>
    </source>
</reference>
<comment type="catalytic activity">
    <reaction evidence="20">
        <text>a plastoquinone + NADPH + (n+1) H(+)(in) = a plastoquinol + NADP(+) + n H(+)(out)</text>
        <dbReference type="Rhea" id="RHEA:42612"/>
        <dbReference type="Rhea" id="RHEA-COMP:9561"/>
        <dbReference type="Rhea" id="RHEA-COMP:9562"/>
        <dbReference type="ChEBI" id="CHEBI:15378"/>
        <dbReference type="ChEBI" id="CHEBI:17757"/>
        <dbReference type="ChEBI" id="CHEBI:57783"/>
        <dbReference type="ChEBI" id="CHEBI:58349"/>
        <dbReference type="ChEBI" id="CHEBI:62192"/>
    </reaction>
</comment>
<protein>
    <recommendedName>
        <fullName evidence="5">NAD(P)H-quinone oxidoreductase subunit 6, chloroplastic</fullName>
    </recommendedName>
    <alternativeName>
        <fullName evidence="19">NAD(P)H dehydrogenase subunit 6</fullName>
    </alternativeName>
    <alternativeName>
        <fullName evidence="18">NADH-plastoquinone oxidoreductase subunit 6</fullName>
    </alternativeName>
</protein>
<sequence length="134" mass="15185">MNSSEYYQDLNLWTVGDGMTLIVCTSIFVSLITSISDISWYEIIWTTKPNQIIEQDLISTSQQIGIHLSTDFFLPFELISIILLVSLISAVILSKANNQWKEPSSYYSLKLGGIFDSVHRNKQPGKKEILFCST</sequence>
<evidence type="ECO:0000256" key="16">
    <source>
        <dbReference type="ARBA" id="ARBA00023078"/>
    </source>
</evidence>
<feature type="transmembrane region" description="Helical" evidence="22">
    <location>
        <begin position="12"/>
        <end position="32"/>
    </location>
</feature>
<evidence type="ECO:0000256" key="5">
    <source>
        <dbReference type="ARBA" id="ARBA00018131"/>
    </source>
</evidence>
<evidence type="ECO:0000256" key="19">
    <source>
        <dbReference type="ARBA" id="ARBA00031648"/>
    </source>
</evidence>
<evidence type="ECO:0000256" key="10">
    <source>
        <dbReference type="ARBA" id="ARBA00022719"/>
    </source>
</evidence>
<evidence type="ECO:0000256" key="3">
    <source>
        <dbReference type="ARBA" id="ARBA00005698"/>
    </source>
</evidence>
<name>A0A9D4Y231_PEA</name>
<evidence type="ECO:0000256" key="22">
    <source>
        <dbReference type="SAM" id="Phobius"/>
    </source>
</evidence>
<evidence type="ECO:0000256" key="9">
    <source>
        <dbReference type="ARBA" id="ARBA00022692"/>
    </source>
</evidence>
<evidence type="ECO:0000313" key="24">
    <source>
        <dbReference type="Proteomes" id="UP001058974"/>
    </source>
</evidence>
<evidence type="ECO:0000256" key="20">
    <source>
        <dbReference type="ARBA" id="ARBA00047726"/>
    </source>
</evidence>
<comment type="catalytic activity">
    <reaction evidence="21">
        <text>a plastoquinone + NADH + (n+1) H(+)(in) = a plastoquinol + NAD(+) + n H(+)(out)</text>
        <dbReference type="Rhea" id="RHEA:42608"/>
        <dbReference type="Rhea" id="RHEA-COMP:9561"/>
        <dbReference type="Rhea" id="RHEA-COMP:9562"/>
        <dbReference type="ChEBI" id="CHEBI:15378"/>
        <dbReference type="ChEBI" id="CHEBI:17757"/>
        <dbReference type="ChEBI" id="CHEBI:57540"/>
        <dbReference type="ChEBI" id="CHEBI:57945"/>
        <dbReference type="ChEBI" id="CHEBI:62192"/>
    </reaction>
</comment>
<comment type="subunit">
    <text evidence="4">NDH is composed of at least 16 different subunits, 5 of which are encoded in the nucleus.</text>
</comment>
<evidence type="ECO:0000256" key="8">
    <source>
        <dbReference type="ARBA" id="ARBA00022640"/>
    </source>
</evidence>
<evidence type="ECO:0000256" key="15">
    <source>
        <dbReference type="ARBA" id="ARBA00023027"/>
    </source>
</evidence>
<dbReference type="GO" id="GO:0009535">
    <property type="term" value="C:chloroplast thylakoid membrane"/>
    <property type="evidence" value="ECO:0007669"/>
    <property type="project" value="UniProtKB-SubCell"/>
</dbReference>
<dbReference type="GO" id="GO:0048038">
    <property type="term" value="F:quinone binding"/>
    <property type="evidence" value="ECO:0007669"/>
    <property type="project" value="UniProtKB-KW"/>
</dbReference>
<dbReference type="InterPro" id="IPR001457">
    <property type="entry name" value="NADH_UbQ/plastoQ_OxRdtase_su6"/>
</dbReference>
<dbReference type="EMBL" id="JAMSHJ010000003">
    <property type="protein sequence ID" value="KAI5431531.1"/>
    <property type="molecule type" value="Genomic_DNA"/>
</dbReference>
<evidence type="ECO:0000256" key="2">
    <source>
        <dbReference type="ARBA" id="ARBA00004454"/>
    </source>
</evidence>
<dbReference type="InterPro" id="IPR050290">
    <property type="entry name" value="NAD(P)H-Q_Oxidoreduct_6"/>
</dbReference>
<keyword evidence="14 22" id="KW-1133">Transmembrane helix</keyword>
<comment type="caution">
    <text evidence="23">The sequence shown here is derived from an EMBL/GenBank/DDBJ whole genome shotgun (WGS) entry which is preliminary data.</text>
</comment>
<keyword evidence="7" id="KW-0150">Chloroplast</keyword>
<dbReference type="Gene3D" id="1.20.120.1200">
    <property type="entry name" value="NADH-ubiquinone/plastoquinone oxidoreductase chain 6, subunit NuoJ"/>
    <property type="match status" value="1"/>
</dbReference>
<dbReference type="Proteomes" id="UP001058974">
    <property type="component" value="Chromosome 3"/>
</dbReference>
<evidence type="ECO:0000256" key="7">
    <source>
        <dbReference type="ARBA" id="ARBA00022528"/>
    </source>
</evidence>
<evidence type="ECO:0000256" key="12">
    <source>
        <dbReference type="ARBA" id="ARBA00022957"/>
    </source>
</evidence>
<keyword evidence="11" id="KW-0521">NADP</keyword>